<evidence type="ECO:0000256" key="1">
    <source>
        <dbReference type="ARBA" id="ARBA00022527"/>
    </source>
</evidence>
<dbReference type="PANTHER" id="PTHR35526">
    <property type="entry name" value="ANTI-SIGMA-F FACTOR RSBW-RELATED"/>
    <property type="match status" value="1"/>
</dbReference>
<keyword evidence="1 4" id="KW-0723">Serine/threonine-protein kinase</keyword>
<reference evidence="4 5" key="1">
    <citation type="journal article" date="2011" name="J. Bacteriol.">
        <title>Genome sequence of 'Pedosphaera parvula' Ellin514, an aerobic Verrucomicrobial isolate from pasture soil.</title>
        <authorList>
            <person name="Kant R."/>
            <person name="van Passel M.W."/>
            <person name="Sangwan P."/>
            <person name="Palva A."/>
            <person name="Lucas S."/>
            <person name="Copeland A."/>
            <person name="Lapidus A."/>
            <person name="Glavina Del Rio T."/>
            <person name="Dalin E."/>
            <person name="Tice H."/>
            <person name="Bruce D."/>
            <person name="Goodwin L."/>
            <person name="Pitluck S."/>
            <person name="Chertkov O."/>
            <person name="Larimer F.W."/>
            <person name="Land M.L."/>
            <person name="Hauser L."/>
            <person name="Brettin T.S."/>
            <person name="Detter J.C."/>
            <person name="Han S."/>
            <person name="de Vos W.M."/>
            <person name="Janssen P.H."/>
            <person name="Smidt H."/>
        </authorList>
    </citation>
    <scope>NUCLEOTIDE SEQUENCE [LARGE SCALE GENOMIC DNA]</scope>
    <source>
        <strain evidence="4 5">Ellin514</strain>
    </source>
</reference>
<name>B9XP31_PEDPL</name>
<keyword evidence="1 4" id="KW-0808">Transferase</keyword>
<dbReference type="SUPFAM" id="SSF55874">
    <property type="entry name" value="ATPase domain of HSP90 chaperone/DNA topoisomerase II/histidine kinase"/>
    <property type="match status" value="1"/>
</dbReference>
<dbReference type="GO" id="GO:0004674">
    <property type="term" value="F:protein serine/threonine kinase activity"/>
    <property type="evidence" value="ECO:0007669"/>
    <property type="project" value="UniProtKB-KW"/>
</dbReference>
<dbReference type="Pfam" id="PF13581">
    <property type="entry name" value="HATPase_c_2"/>
    <property type="match status" value="1"/>
</dbReference>
<accession>B9XP31</accession>
<dbReference type="InterPro" id="IPR050267">
    <property type="entry name" value="Anti-sigma-factor_SerPK"/>
</dbReference>
<dbReference type="AlphaFoldDB" id="B9XP31"/>
<dbReference type="PANTHER" id="PTHR35526:SF3">
    <property type="entry name" value="ANTI-SIGMA-F FACTOR RSBW"/>
    <property type="match status" value="1"/>
</dbReference>
<protein>
    <submittedName>
        <fullName evidence="4">Putative anti-sigma regulatory factor, serine/threonine protein kinase</fullName>
    </submittedName>
</protein>
<feature type="domain" description="Histidine kinase/HSP90-like ATPase" evidence="3">
    <location>
        <begin position="7"/>
        <end position="130"/>
    </location>
</feature>
<dbReference type="STRING" id="320771.Cflav_PD6130"/>
<evidence type="ECO:0000313" key="5">
    <source>
        <dbReference type="Proteomes" id="UP000003688"/>
    </source>
</evidence>
<feature type="compositionally biased region" description="Polar residues" evidence="2">
    <location>
        <begin position="139"/>
        <end position="149"/>
    </location>
</feature>
<organism evidence="4 5">
    <name type="scientific">Pedosphaera parvula (strain Ellin514)</name>
    <dbReference type="NCBI Taxonomy" id="320771"/>
    <lineage>
        <taxon>Bacteria</taxon>
        <taxon>Pseudomonadati</taxon>
        <taxon>Verrucomicrobiota</taxon>
        <taxon>Pedosphaerae</taxon>
        <taxon>Pedosphaerales</taxon>
        <taxon>Pedosphaeraceae</taxon>
        <taxon>Pedosphaera</taxon>
    </lineage>
</organism>
<proteinExistence type="predicted"/>
<gene>
    <name evidence="4" type="ORF">Cflav_PD6130</name>
</gene>
<keyword evidence="5" id="KW-1185">Reference proteome</keyword>
<dbReference type="InterPro" id="IPR003594">
    <property type="entry name" value="HATPase_dom"/>
</dbReference>
<dbReference type="OrthoDB" id="9792240at2"/>
<evidence type="ECO:0000256" key="2">
    <source>
        <dbReference type="SAM" id="MobiDB-lite"/>
    </source>
</evidence>
<dbReference type="Gene3D" id="3.30.565.10">
    <property type="entry name" value="Histidine kinase-like ATPase, C-terminal domain"/>
    <property type="match status" value="1"/>
</dbReference>
<dbReference type="Proteomes" id="UP000003688">
    <property type="component" value="Unassembled WGS sequence"/>
</dbReference>
<dbReference type="RefSeq" id="WP_007417567.1">
    <property type="nucleotide sequence ID" value="NZ_ABOX02000044.1"/>
</dbReference>
<comment type="caution">
    <text evidence="4">The sequence shown here is derived from an EMBL/GenBank/DDBJ whole genome shotgun (WGS) entry which is preliminary data.</text>
</comment>
<evidence type="ECO:0000313" key="4">
    <source>
        <dbReference type="EMBL" id="EEF58387.1"/>
    </source>
</evidence>
<dbReference type="InterPro" id="IPR036890">
    <property type="entry name" value="HATPase_C_sf"/>
</dbReference>
<feature type="region of interest" description="Disordered" evidence="2">
    <location>
        <begin position="128"/>
        <end position="149"/>
    </location>
</feature>
<sequence length="149" mass="16692">MTLELCATPEEVMRAVGAFQDFARTQQIPEKNAFGLALALEECGSNIVNYALGSVAQEKFRVSFGRARDEIFIELRDHGPEFDPTAWKGPDSGTESEEAIGGWGIQLVRRYMDEIRYEREAGENVLRLSKRLSPEGGTTEFQKSQTKQS</sequence>
<dbReference type="EMBL" id="ABOX02000044">
    <property type="protein sequence ID" value="EEF58387.1"/>
    <property type="molecule type" value="Genomic_DNA"/>
</dbReference>
<dbReference type="CDD" id="cd16936">
    <property type="entry name" value="HATPase_RsbW-like"/>
    <property type="match status" value="1"/>
</dbReference>
<keyword evidence="1 4" id="KW-0418">Kinase</keyword>
<evidence type="ECO:0000259" key="3">
    <source>
        <dbReference type="Pfam" id="PF13581"/>
    </source>
</evidence>